<keyword evidence="2 5" id="KW-0812">Transmembrane</keyword>
<dbReference type="EMBL" id="BAABHM010000035">
    <property type="protein sequence ID" value="GAA4720682.1"/>
    <property type="molecule type" value="Genomic_DNA"/>
</dbReference>
<name>A0ABP8Y420_9MICO</name>
<evidence type="ECO:0000313" key="7">
    <source>
        <dbReference type="Proteomes" id="UP001500843"/>
    </source>
</evidence>
<keyword evidence="4 5" id="KW-0472">Membrane</keyword>
<comment type="subcellular location">
    <subcellularLocation>
        <location evidence="1">Membrane</location>
        <topology evidence="1">Multi-pass membrane protein</topology>
    </subcellularLocation>
</comment>
<feature type="transmembrane region" description="Helical" evidence="5">
    <location>
        <begin position="70"/>
        <end position="90"/>
    </location>
</feature>
<feature type="transmembrane region" description="Helical" evidence="5">
    <location>
        <begin position="96"/>
        <end position="115"/>
    </location>
</feature>
<evidence type="ECO:0000256" key="3">
    <source>
        <dbReference type="ARBA" id="ARBA00022989"/>
    </source>
</evidence>
<evidence type="ECO:0000256" key="2">
    <source>
        <dbReference type="ARBA" id="ARBA00022692"/>
    </source>
</evidence>
<gene>
    <name evidence="6" type="ORF">GCM10023198_50760</name>
</gene>
<evidence type="ECO:0000313" key="6">
    <source>
        <dbReference type="EMBL" id="GAA4720682.1"/>
    </source>
</evidence>
<sequence length="117" mass="11967">MFIALVILTVLLAVLVLNSAVMKLRKNEQVVAVIGGTVGVPERHFPVLAALEIAGALGIVAGLWIEPLGIAAAAGLTAYFIGALIGHLRVGDTKGLAMPLAPLVVSVAVLVLRILTA</sequence>
<evidence type="ECO:0000256" key="5">
    <source>
        <dbReference type="SAM" id="Phobius"/>
    </source>
</evidence>
<dbReference type="InterPro" id="IPR032808">
    <property type="entry name" value="DoxX"/>
</dbReference>
<proteinExistence type="predicted"/>
<dbReference type="Proteomes" id="UP001500843">
    <property type="component" value="Unassembled WGS sequence"/>
</dbReference>
<dbReference type="RefSeq" id="WP_253869236.1">
    <property type="nucleotide sequence ID" value="NZ_BAABHM010000035.1"/>
</dbReference>
<reference evidence="7" key="1">
    <citation type="journal article" date="2019" name="Int. J. Syst. Evol. Microbiol.">
        <title>The Global Catalogue of Microorganisms (GCM) 10K type strain sequencing project: providing services to taxonomists for standard genome sequencing and annotation.</title>
        <authorList>
            <consortium name="The Broad Institute Genomics Platform"/>
            <consortium name="The Broad Institute Genome Sequencing Center for Infectious Disease"/>
            <person name="Wu L."/>
            <person name="Ma J."/>
        </authorList>
    </citation>
    <scope>NUCLEOTIDE SEQUENCE [LARGE SCALE GENOMIC DNA]</scope>
    <source>
        <strain evidence="7">JCM 17975</strain>
    </source>
</reference>
<keyword evidence="7" id="KW-1185">Reference proteome</keyword>
<dbReference type="Pfam" id="PF13564">
    <property type="entry name" value="DoxX_2"/>
    <property type="match status" value="1"/>
</dbReference>
<organism evidence="6 7">
    <name type="scientific">Promicromonospora umidemergens</name>
    <dbReference type="NCBI Taxonomy" id="629679"/>
    <lineage>
        <taxon>Bacteria</taxon>
        <taxon>Bacillati</taxon>
        <taxon>Actinomycetota</taxon>
        <taxon>Actinomycetes</taxon>
        <taxon>Micrococcales</taxon>
        <taxon>Promicromonosporaceae</taxon>
        <taxon>Promicromonospora</taxon>
    </lineage>
</organism>
<evidence type="ECO:0008006" key="8">
    <source>
        <dbReference type="Google" id="ProtNLM"/>
    </source>
</evidence>
<accession>A0ABP8Y420</accession>
<comment type="caution">
    <text evidence="6">The sequence shown here is derived from an EMBL/GenBank/DDBJ whole genome shotgun (WGS) entry which is preliminary data.</text>
</comment>
<keyword evidence="3 5" id="KW-1133">Transmembrane helix</keyword>
<protein>
    <recommendedName>
        <fullName evidence="8">DoxX-like protein</fullName>
    </recommendedName>
</protein>
<evidence type="ECO:0000256" key="4">
    <source>
        <dbReference type="ARBA" id="ARBA00023136"/>
    </source>
</evidence>
<evidence type="ECO:0000256" key="1">
    <source>
        <dbReference type="ARBA" id="ARBA00004141"/>
    </source>
</evidence>